<keyword evidence="3 5" id="KW-0862">Zinc</keyword>
<evidence type="ECO:0000256" key="4">
    <source>
        <dbReference type="ARBA" id="ARBA00023002"/>
    </source>
</evidence>
<name>A0A7J5BF92_9MICO</name>
<dbReference type="Gene3D" id="3.40.50.720">
    <property type="entry name" value="NAD(P)-binding Rossmann-like Domain"/>
    <property type="match status" value="1"/>
</dbReference>
<dbReference type="InterPro" id="IPR050129">
    <property type="entry name" value="Zn_alcohol_dh"/>
</dbReference>
<dbReference type="InterPro" id="IPR011032">
    <property type="entry name" value="GroES-like_sf"/>
</dbReference>
<dbReference type="GO" id="GO:0008270">
    <property type="term" value="F:zinc ion binding"/>
    <property type="evidence" value="ECO:0007669"/>
    <property type="project" value="InterPro"/>
</dbReference>
<dbReference type="Proteomes" id="UP000433493">
    <property type="component" value="Unassembled WGS sequence"/>
</dbReference>
<dbReference type="AlphaFoldDB" id="A0A7J5BF92"/>
<gene>
    <name evidence="7" type="ORF">F8O05_01340</name>
</gene>
<dbReference type="GO" id="GO:0016491">
    <property type="term" value="F:oxidoreductase activity"/>
    <property type="evidence" value="ECO:0007669"/>
    <property type="project" value="UniProtKB-KW"/>
</dbReference>
<comment type="similarity">
    <text evidence="5">Belongs to the zinc-containing alcohol dehydrogenase family.</text>
</comment>
<dbReference type="SUPFAM" id="SSF50129">
    <property type="entry name" value="GroES-like"/>
    <property type="match status" value="1"/>
</dbReference>
<dbReference type="PROSITE" id="PS00059">
    <property type="entry name" value="ADH_ZINC"/>
    <property type="match status" value="1"/>
</dbReference>
<comment type="cofactor">
    <cofactor evidence="1 5">
        <name>Zn(2+)</name>
        <dbReference type="ChEBI" id="CHEBI:29105"/>
    </cofactor>
</comment>
<keyword evidence="2 5" id="KW-0479">Metal-binding</keyword>
<dbReference type="SMART" id="SM00829">
    <property type="entry name" value="PKS_ER"/>
    <property type="match status" value="1"/>
</dbReference>
<evidence type="ECO:0000313" key="7">
    <source>
        <dbReference type="EMBL" id="KAB1644937.1"/>
    </source>
</evidence>
<evidence type="ECO:0000256" key="3">
    <source>
        <dbReference type="ARBA" id="ARBA00022833"/>
    </source>
</evidence>
<evidence type="ECO:0000256" key="2">
    <source>
        <dbReference type="ARBA" id="ARBA00022723"/>
    </source>
</evidence>
<proteinExistence type="inferred from homology"/>
<feature type="domain" description="Enoyl reductase (ER)" evidence="6">
    <location>
        <begin position="12"/>
        <end position="356"/>
    </location>
</feature>
<reference evidence="7 8" key="1">
    <citation type="submission" date="2019-09" db="EMBL/GenBank/DDBJ databases">
        <title>Phylogeny of genus Pseudoclavibacter and closely related genus.</title>
        <authorList>
            <person name="Li Y."/>
        </authorList>
    </citation>
    <scope>NUCLEOTIDE SEQUENCE [LARGE SCALE GENOMIC DNA]</scope>
    <source>
        <strain evidence="7 8">KCTC 13959</strain>
    </source>
</reference>
<dbReference type="Pfam" id="PF08240">
    <property type="entry name" value="ADH_N"/>
    <property type="match status" value="1"/>
</dbReference>
<keyword evidence="4" id="KW-0560">Oxidoreductase</keyword>
<dbReference type="InterPro" id="IPR036291">
    <property type="entry name" value="NAD(P)-bd_dom_sf"/>
</dbReference>
<sequence length="360" mass="37877">MKPVMKALRTHGHQDLRLDTIAAPELGDLGAKQVLLKIAYCGICGSDLHEHLHGPLYTPGEPHPQTGVTRPITMGHEFSGTVEAVGEGVASVRVGDRVAAMPQRFCGECRQCLRGRQQTCERLAAVGYSTAWGGIAEYGIFDEDQVFALPANVSTKVGAVVEPTAVALHAVETAPVQAGDTVVISGGGPIGLLVAMCAHAAGATKIFLSEPHDARRARAAASGLVTAVNPLTEDLVDRVSDATDGEGADVCFECSGSQPALQGLFDSVGYGGTIVQTAMAAKPMSIDTSPQLTMRDVTYRGVYCYSVTSWPRVIELIASGRIDPEPLITSTFSLDDAASAFDALVDPTRDEVKILIDCSE</sequence>
<evidence type="ECO:0000256" key="5">
    <source>
        <dbReference type="RuleBase" id="RU361277"/>
    </source>
</evidence>
<accession>A0A7J5BF92</accession>
<dbReference type="Pfam" id="PF00107">
    <property type="entry name" value="ADH_zinc_N"/>
    <property type="match status" value="1"/>
</dbReference>
<dbReference type="CDD" id="cd08233">
    <property type="entry name" value="butanediol_DH_like"/>
    <property type="match status" value="1"/>
</dbReference>
<organism evidence="7 8">
    <name type="scientific">Gulosibacter chungangensis</name>
    <dbReference type="NCBI Taxonomy" id="979746"/>
    <lineage>
        <taxon>Bacteria</taxon>
        <taxon>Bacillati</taxon>
        <taxon>Actinomycetota</taxon>
        <taxon>Actinomycetes</taxon>
        <taxon>Micrococcales</taxon>
        <taxon>Microbacteriaceae</taxon>
        <taxon>Gulosibacter</taxon>
    </lineage>
</organism>
<dbReference type="RefSeq" id="WP_158050949.1">
    <property type="nucleotide sequence ID" value="NZ_WBKB01000001.1"/>
</dbReference>
<dbReference type="Gene3D" id="3.90.180.10">
    <property type="entry name" value="Medium-chain alcohol dehydrogenases, catalytic domain"/>
    <property type="match status" value="1"/>
</dbReference>
<dbReference type="PANTHER" id="PTHR43401:SF2">
    <property type="entry name" value="L-THREONINE 3-DEHYDROGENASE"/>
    <property type="match status" value="1"/>
</dbReference>
<dbReference type="InterPro" id="IPR013154">
    <property type="entry name" value="ADH-like_N"/>
</dbReference>
<evidence type="ECO:0000313" key="8">
    <source>
        <dbReference type="Proteomes" id="UP000433493"/>
    </source>
</evidence>
<evidence type="ECO:0000256" key="1">
    <source>
        <dbReference type="ARBA" id="ARBA00001947"/>
    </source>
</evidence>
<dbReference type="InterPro" id="IPR002328">
    <property type="entry name" value="ADH_Zn_CS"/>
</dbReference>
<dbReference type="PANTHER" id="PTHR43401">
    <property type="entry name" value="L-THREONINE 3-DEHYDROGENASE"/>
    <property type="match status" value="1"/>
</dbReference>
<evidence type="ECO:0000259" key="6">
    <source>
        <dbReference type="SMART" id="SM00829"/>
    </source>
</evidence>
<dbReference type="EMBL" id="WBKB01000001">
    <property type="protein sequence ID" value="KAB1644937.1"/>
    <property type="molecule type" value="Genomic_DNA"/>
</dbReference>
<dbReference type="OrthoDB" id="9797931at2"/>
<dbReference type="InterPro" id="IPR020843">
    <property type="entry name" value="ER"/>
</dbReference>
<keyword evidence="8" id="KW-1185">Reference proteome</keyword>
<dbReference type="SUPFAM" id="SSF51735">
    <property type="entry name" value="NAD(P)-binding Rossmann-fold domains"/>
    <property type="match status" value="1"/>
</dbReference>
<comment type="caution">
    <text evidence="7">The sequence shown here is derived from an EMBL/GenBank/DDBJ whole genome shotgun (WGS) entry which is preliminary data.</text>
</comment>
<dbReference type="InterPro" id="IPR013149">
    <property type="entry name" value="ADH-like_C"/>
</dbReference>
<protein>
    <submittedName>
        <fullName evidence="7">2,3-butanediol dehydrogenase</fullName>
    </submittedName>
</protein>